<reference evidence="2 3" key="1">
    <citation type="submission" date="2018-05" db="EMBL/GenBank/DDBJ databases">
        <title>Pararhodobacter marina sp. nov., isolated from deep-sea water of the Indian Ocean.</title>
        <authorList>
            <person name="Lai Q.Sr."/>
            <person name="Liu X."/>
            <person name="Shao Z."/>
        </authorList>
    </citation>
    <scope>NUCLEOTIDE SEQUENCE [LARGE SCALE GENOMIC DNA]</scope>
    <source>
        <strain evidence="2 3">CIC4N-9</strain>
    </source>
</reference>
<keyword evidence="1" id="KW-1133">Transmembrane helix</keyword>
<dbReference type="GeneID" id="94364984"/>
<comment type="caution">
    <text evidence="2">The sequence shown here is derived from an EMBL/GenBank/DDBJ whole genome shotgun (WGS) entry which is preliminary data.</text>
</comment>
<dbReference type="EMBL" id="QEYD01000005">
    <property type="protein sequence ID" value="PWE28906.1"/>
    <property type="molecule type" value="Genomic_DNA"/>
</dbReference>
<feature type="transmembrane region" description="Helical" evidence="1">
    <location>
        <begin position="16"/>
        <end position="35"/>
    </location>
</feature>
<gene>
    <name evidence="2" type="ORF">C4N9_08775</name>
</gene>
<dbReference type="AlphaFoldDB" id="A0A2U2CAJ3"/>
<evidence type="ECO:0000313" key="3">
    <source>
        <dbReference type="Proteomes" id="UP000244940"/>
    </source>
</evidence>
<evidence type="ECO:0000256" key="1">
    <source>
        <dbReference type="SAM" id="Phobius"/>
    </source>
</evidence>
<proteinExistence type="predicted"/>
<organism evidence="2 3">
    <name type="scientific">Pararhodobacter marinus</name>
    <dbReference type="NCBI Taxonomy" id="2184063"/>
    <lineage>
        <taxon>Bacteria</taxon>
        <taxon>Pseudomonadati</taxon>
        <taxon>Pseudomonadota</taxon>
        <taxon>Alphaproteobacteria</taxon>
        <taxon>Rhodobacterales</taxon>
        <taxon>Paracoccaceae</taxon>
        <taxon>Pararhodobacter</taxon>
    </lineage>
</organism>
<evidence type="ECO:0000313" key="2">
    <source>
        <dbReference type="EMBL" id="PWE28906.1"/>
    </source>
</evidence>
<dbReference type="RefSeq" id="WP_109532955.1">
    <property type="nucleotide sequence ID" value="NZ_CAXQEL010000033.1"/>
</dbReference>
<protein>
    <submittedName>
        <fullName evidence="2">Uncharacterized protein</fullName>
    </submittedName>
</protein>
<name>A0A2U2CAJ3_9RHOB</name>
<accession>A0A2U2CAJ3</accession>
<keyword evidence="3" id="KW-1185">Reference proteome</keyword>
<keyword evidence="1" id="KW-0472">Membrane</keyword>
<sequence>MPQPDRPEPWHLDRRIPIATLLVLIVQAALGVMWVTTLGNTVDGNAARLTAMEQRVEIMRGQAASQAVQLGRIEEGLAGVRTDINRLITSLERIR</sequence>
<dbReference type="Proteomes" id="UP000244940">
    <property type="component" value="Unassembled WGS sequence"/>
</dbReference>
<keyword evidence="1" id="KW-0812">Transmembrane</keyword>
<dbReference type="OrthoDB" id="8450457at2"/>